<evidence type="ECO:0000313" key="8">
    <source>
        <dbReference type="Proteomes" id="UP001568698"/>
    </source>
</evidence>
<dbReference type="SMART" id="SM00382">
    <property type="entry name" value="AAA"/>
    <property type="match status" value="1"/>
</dbReference>
<evidence type="ECO:0000313" key="7">
    <source>
        <dbReference type="EMBL" id="MEZ7196740.1"/>
    </source>
</evidence>
<evidence type="ECO:0000256" key="1">
    <source>
        <dbReference type="ARBA" id="ARBA00005417"/>
    </source>
</evidence>
<accession>A0ABV4K238</accession>
<dbReference type="InterPro" id="IPR027417">
    <property type="entry name" value="P-loop_NTPase"/>
</dbReference>
<dbReference type="Gene3D" id="3.40.50.300">
    <property type="entry name" value="P-loop containing nucleotide triphosphate hydrolases"/>
    <property type="match status" value="1"/>
</dbReference>
<name>A0ABV4K238_9BACT</name>
<organism evidence="7 8">
    <name type="scientific">Pseudodesulfovibrio karagichevae</name>
    <dbReference type="NCBI Taxonomy" id="3239305"/>
    <lineage>
        <taxon>Bacteria</taxon>
        <taxon>Pseudomonadati</taxon>
        <taxon>Thermodesulfobacteriota</taxon>
        <taxon>Desulfovibrionia</taxon>
        <taxon>Desulfovibrionales</taxon>
        <taxon>Desulfovibrionaceae</taxon>
    </lineage>
</organism>
<keyword evidence="3" id="KW-0536">Nodulation</keyword>
<reference evidence="7 8" key="1">
    <citation type="submission" date="2024-08" db="EMBL/GenBank/DDBJ databases">
        <title>Sulfate-reducing bacteria isolated from formation water of the oil field in Kazakhstan and description of Pseudodesulfovibrio sp.</title>
        <authorList>
            <person name="Bidzhieva S.K."/>
            <person name="Tourova T.P."/>
            <person name="Grouzdev D.S."/>
            <person name="Beletsky A.V."/>
            <person name="Sokolova D.S."/>
            <person name="Samigullina S.R."/>
            <person name="Poltaraus A.B."/>
            <person name="Avtukh A.N."/>
            <person name="Tereshina V.M."/>
            <person name="Zhaparov N.S."/>
            <person name="Mardanov A.V."/>
            <person name="Nazina T.N."/>
        </authorList>
    </citation>
    <scope>NUCLEOTIDE SEQUENCE [LARGE SCALE GENOMIC DNA]</scope>
    <source>
        <strain evidence="7 8">9FUS</strain>
    </source>
</reference>
<dbReference type="InterPro" id="IPR017871">
    <property type="entry name" value="ABC_transporter-like_CS"/>
</dbReference>
<keyword evidence="5 7" id="KW-0067">ATP-binding</keyword>
<dbReference type="PROSITE" id="PS00211">
    <property type="entry name" value="ABC_TRANSPORTER_1"/>
    <property type="match status" value="1"/>
</dbReference>
<evidence type="ECO:0000256" key="3">
    <source>
        <dbReference type="ARBA" id="ARBA00022458"/>
    </source>
</evidence>
<keyword evidence="4" id="KW-0547">Nucleotide-binding</keyword>
<dbReference type="InterPro" id="IPR003439">
    <property type="entry name" value="ABC_transporter-like_ATP-bd"/>
</dbReference>
<comment type="caution">
    <text evidence="7">The sequence shown here is derived from an EMBL/GenBank/DDBJ whole genome shotgun (WGS) entry which is preliminary data.</text>
</comment>
<dbReference type="EMBL" id="JBGLYH010000018">
    <property type="protein sequence ID" value="MEZ7196740.1"/>
    <property type="molecule type" value="Genomic_DNA"/>
</dbReference>
<evidence type="ECO:0000256" key="4">
    <source>
        <dbReference type="ARBA" id="ARBA00022741"/>
    </source>
</evidence>
<dbReference type="InterPro" id="IPR050763">
    <property type="entry name" value="ABC_transporter_ATP-binding"/>
</dbReference>
<proteinExistence type="inferred from homology"/>
<dbReference type="PROSITE" id="PS50893">
    <property type="entry name" value="ABC_TRANSPORTER_2"/>
    <property type="match status" value="1"/>
</dbReference>
<dbReference type="SUPFAM" id="SSF52540">
    <property type="entry name" value="P-loop containing nucleoside triphosphate hydrolases"/>
    <property type="match status" value="1"/>
</dbReference>
<dbReference type="GO" id="GO:0005524">
    <property type="term" value="F:ATP binding"/>
    <property type="evidence" value="ECO:0007669"/>
    <property type="project" value="UniProtKB-KW"/>
</dbReference>
<sequence>MIAVYDLQKSYGRIHALKGVSFTVRPGECFACLGPNGAGKTTAMRIMTGLVRPDSGRVFVQGHDLLRNPAGKSAIGVVTQRVNMDQDLSVEQNLDIHGRFFGMDKRSRRERIKELLDRTGLAGLERATVKSLSGGMKRRAMIARALMHGPSVLFLDEPTVGLDADIRRSIRALLKDLQASGVTIFLTTHYIEEAEALAGRVAFLKEGEITALDTPGNLIRSLGAWMVADHDTTTASFHADRTTALSQAITRPNSTVGRTSLEDAYLHAMGSTSVERRREVGKNHA</sequence>
<dbReference type="RefSeq" id="WP_371386262.1">
    <property type="nucleotide sequence ID" value="NZ_JBGLYH010000018.1"/>
</dbReference>
<dbReference type="PANTHER" id="PTHR42711:SF5">
    <property type="entry name" value="ABC TRANSPORTER ATP-BINDING PROTEIN NATA"/>
    <property type="match status" value="1"/>
</dbReference>
<keyword evidence="2" id="KW-0813">Transport</keyword>
<keyword evidence="8" id="KW-1185">Reference proteome</keyword>
<dbReference type="Proteomes" id="UP001568698">
    <property type="component" value="Unassembled WGS sequence"/>
</dbReference>
<evidence type="ECO:0000259" key="6">
    <source>
        <dbReference type="PROSITE" id="PS50893"/>
    </source>
</evidence>
<dbReference type="InterPro" id="IPR003593">
    <property type="entry name" value="AAA+_ATPase"/>
</dbReference>
<evidence type="ECO:0000256" key="2">
    <source>
        <dbReference type="ARBA" id="ARBA00022448"/>
    </source>
</evidence>
<protein>
    <submittedName>
        <fullName evidence="7">ABC transporter ATP-binding protein</fullName>
    </submittedName>
</protein>
<evidence type="ECO:0000256" key="5">
    <source>
        <dbReference type="ARBA" id="ARBA00022840"/>
    </source>
</evidence>
<gene>
    <name evidence="7" type="ORF">AB6M95_08275</name>
</gene>
<feature type="domain" description="ABC transporter" evidence="6">
    <location>
        <begin position="2"/>
        <end position="231"/>
    </location>
</feature>
<dbReference type="PANTHER" id="PTHR42711">
    <property type="entry name" value="ABC TRANSPORTER ATP-BINDING PROTEIN"/>
    <property type="match status" value="1"/>
</dbReference>
<dbReference type="Pfam" id="PF00005">
    <property type="entry name" value="ABC_tran"/>
    <property type="match status" value="1"/>
</dbReference>
<comment type="similarity">
    <text evidence="1">Belongs to the ABC transporter superfamily.</text>
</comment>